<dbReference type="CDD" id="cd18997">
    <property type="entry name" value="LGIC_ECD_nAChR"/>
    <property type="match status" value="1"/>
</dbReference>
<dbReference type="GeneID" id="116301408"/>
<feature type="transmembrane region" description="Helical" evidence="14">
    <location>
        <begin position="276"/>
        <end position="294"/>
    </location>
</feature>
<dbReference type="PRINTS" id="PR00252">
    <property type="entry name" value="NRIONCHANNEL"/>
</dbReference>
<evidence type="ECO:0000256" key="2">
    <source>
        <dbReference type="ARBA" id="ARBA00022475"/>
    </source>
</evidence>
<keyword evidence="6 14" id="KW-0406">Ion transport</keyword>
<evidence type="ECO:0000256" key="14">
    <source>
        <dbReference type="RuleBase" id="RU000687"/>
    </source>
</evidence>
<keyword evidence="17" id="KW-1185">Reference proteome</keyword>
<evidence type="ECO:0000259" key="15">
    <source>
        <dbReference type="Pfam" id="PF02931"/>
    </source>
</evidence>
<comment type="similarity">
    <text evidence="14">Belongs to the ligand-gated ion channel (TC 1.A.9) family.</text>
</comment>
<dbReference type="InterPro" id="IPR036719">
    <property type="entry name" value="Neuro-gated_channel_TM_sf"/>
</dbReference>
<dbReference type="Gene3D" id="2.70.170.10">
    <property type="entry name" value="Neurotransmitter-gated ion-channel ligand-binding domain"/>
    <property type="match status" value="1"/>
</dbReference>
<dbReference type="InterPro" id="IPR006202">
    <property type="entry name" value="Neur_chan_lig-bd"/>
</dbReference>
<protein>
    <submittedName>
        <fullName evidence="18">Neuronal acetylcholine receptor subunit alpha-10-like isoform X1</fullName>
    </submittedName>
</protein>
<dbReference type="SUPFAM" id="SSF63712">
    <property type="entry name" value="Nicotinic receptor ligand binding domain-like"/>
    <property type="match status" value="1"/>
</dbReference>
<dbReference type="PANTHER" id="PTHR18945">
    <property type="entry name" value="NEUROTRANSMITTER GATED ION CHANNEL"/>
    <property type="match status" value="1"/>
</dbReference>
<dbReference type="OrthoDB" id="5975154at2759"/>
<dbReference type="InterPro" id="IPR018000">
    <property type="entry name" value="Neurotransmitter_ion_chnl_CS"/>
</dbReference>
<keyword evidence="9" id="KW-0675">Receptor</keyword>
<name>A0A6P8IIF3_ACTTE</name>
<dbReference type="PRINTS" id="PR00254">
    <property type="entry name" value="NICOTINICR"/>
</dbReference>
<evidence type="ECO:0000256" key="3">
    <source>
        <dbReference type="ARBA" id="ARBA00022692"/>
    </source>
</evidence>
<dbReference type="InterPro" id="IPR002394">
    <property type="entry name" value="Nicotinic_acetylcholine_rcpt"/>
</dbReference>
<keyword evidence="10" id="KW-0325">Glycoprotein</keyword>
<dbReference type="PROSITE" id="PS00236">
    <property type="entry name" value="NEUROTR_ION_CHANNEL"/>
    <property type="match status" value="1"/>
</dbReference>
<feature type="transmembrane region" description="Helical" evidence="14">
    <location>
        <begin position="473"/>
        <end position="493"/>
    </location>
</feature>
<sequence>MGSGPHFFYLGHETSSFFNPKLETIVTGRFDGEAEHKLIAYLFDGYQKDARPVFNKANAVHVTLDIAYSQLVDLDGKNQILSSKVWVRQMWENPFLTWDPKEYGNVTSINVHPGMVWKPDLVLYNNIGIGRTGALYSFDTKVTLEHNGKNSWFAPTQIQSICKIDITYFPFDTQHCSLVIGSWTYPGNALNLVQQRNQSDLSKYTLSGEWDLLSAPVQRNVVKYACCKYPYIDITYYIHVRRKVLFYLSNLILPSIVLTILTVFSFYLPPESGERVSLVITILLGLTVFMLVFTESVPNTSEVIPLIAKYTIIVMSEVGISLLVTCFVMRTYHKGHQKDVPNWVRFWVIKVLAPILRVKQAQKQNGNNNDAKTSQPEVRNGEKYLRRGPYTFIAKKRDSTPPSLCYSPSPDSGCRKAESVESNGINIMRSTSNEKLSELCGGMAAILKHLKGTRQVEERIAEWHFVATVLDSAFFWLFLTSMLVSTVAFYFQIPYVKVPL</sequence>
<feature type="domain" description="Neurotransmitter-gated ion-channel ligand-binding" evidence="15">
    <location>
        <begin position="36"/>
        <end position="244"/>
    </location>
</feature>
<evidence type="ECO:0000256" key="1">
    <source>
        <dbReference type="ARBA" id="ARBA00022448"/>
    </source>
</evidence>
<evidence type="ECO:0000256" key="11">
    <source>
        <dbReference type="ARBA" id="ARBA00023286"/>
    </source>
</evidence>
<keyword evidence="11" id="KW-1071">Ligand-gated ion channel</keyword>
<keyword evidence="12 14" id="KW-0407">Ion channel</keyword>
<dbReference type="AlphaFoldDB" id="A0A6P8IIF3"/>
<evidence type="ECO:0000256" key="7">
    <source>
        <dbReference type="ARBA" id="ARBA00023136"/>
    </source>
</evidence>
<dbReference type="Gene3D" id="1.20.58.390">
    <property type="entry name" value="Neurotransmitter-gated ion-channel transmembrane domain"/>
    <property type="match status" value="2"/>
</dbReference>
<gene>
    <name evidence="18" type="primary">LOC116301408</name>
</gene>
<feature type="transmembrane region" description="Helical" evidence="14">
    <location>
        <begin position="244"/>
        <end position="269"/>
    </location>
</feature>
<evidence type="ECO:0000256" key="6">
    <source>
        <dbReference type="ARBA" id="ARBA00023065"/>
    </source>
</evidence>
<evidence type="ECO:0000256" key="9">
    <source>
        <dbReference type="ARBA" id="ARBA00023170"/>
    </source>
</evidence>
<dbReference type="InterPro" id="IPR038050">
    <property type="entry name" value="Neuro_actylchol_rec"/>
</dbReference>
<keyword evidence="2" id="KW-1003">Cell membrane</keyword>
<dbReference type="FunFam" id="2.70.170.10:FF:000005">
    <property type="entry name" value="Neuronal nicotinic acetylcholine receptor alpha4 subunit"/>
    <property type="match status" value="1"/>
</dbReference>
<organism evidence="17 18">
    <name type="scientific">Actinia tenebrosa</name>
    <name type="common">Australian red waratah sea anemone</name>
    <dbReference type="NCBI Taxonomy" id="6105"/>
    <lineage>
        <taxon>Eukaryota</taxon>
        <taxon>Metazoa</taxon>
        <taxon>Cnidaria</taxon>
        <taxon>Anthozoa</taxon>
        <taxon>Hexacorallia</taxon>
        <taxon>Actiniaria</taxon>
        <taxon>Actiniidae</taxon>
        <taxon>Actinia</taxon>
    </lineage>
</organism>
<evidence type="ECO:0000256" key="12">
    <source>
        <dbReference type="ARBA" id="ARBA00023303"/>
    </source>
</evidence>
<dbReference type="Pfam" id="PF02931">
    <property type="entry name" value="Neur_chan_LBD"/>
    <property type="match status" value="1"/>
</dbReference>
<dbReference type="GO" id="GO:0004888">
    <property type="term" value="F:transmembrane signaling receptor activity"/>
    <property type="evidence" value="ECO:0007669"/>
    <property type="project" value="InterPro"/>
</dbReference>
<evidence type="ECO:0000259" key="16">
    <source>
        <dbReference type="Pfam" id="PF02932"/>
    </source>
</evidence>
<evidence type="ECO:0000256" key="5">
    <source>
        <dbReference type="ARBA" id="ARBA00023018"/>
    </source>
</evidence>
<dbReference type="InterPro" id="IPR006029">
    <property type="entry name" value="Neurotrans-gated_channel_TM"/>
</dbReference>
<evidence type="ECO:0000256" key="4">
    <source>
        <dbReference type="ARBA" id="ARBA00022989"/>
    </source>
</evidence>
<keyword evidence="4 14" id="KW-1133">Transmembrane helix</keyword>
<evidence type="ECO:0000256" key="10">
    <source>
        <dbReference type="ARBA" id="ARBA00023180"/>
    </source>
</evidence>
<dbReference type="CDD" id="cd19051">
    <property type="entry name" value="LGIC_TM_cation"/>
    <property type="match status" value="1"/>
</dbReference>
<dbReference type="KEGG" id="aten:116301408"/>
<proteinExistence type="inferred from homology"/>
<evidence type="ECO:0000256" key="13">
    <source>
        <dbReference type="ARBA" id="ARBA00034099"/>
    </source>
</evidence>
<dbReference type="Proteomes" id="UP000515163">
    <property type="component" value="Unplaced"/>
</dbReference>
<dbReference type="NCBIfam" id="TIGR00860">
    <property type="entry name" value="LIC"/>
    <property type="match status" value="1"/>
</dbReference>
<dbReference type="Pfam" id="PF02932">
    <property type="entry name" value="Neur_chan_memb"/>
    <property type="match status" value="1"/>
</dbReference>
<dbReference type="InParanoid" id="A0A6P8IIF3"/>
<evidence type="ECO:0000313" key="17">
    <source>
        <dbReference type="Proteomes" id="UP000515163"/>
    </source>
</evidence>
<dbReference type="GO" id="GO:0045211">
    <property type="term" value="C:postsynaptic membrane"/>
    <property type="evidence" value="ECO:0007669"/>
    <property type="project" value="InterPro"/>
</dbReference>
<dbReference type="FunCoup" id="A0A6P8IIF3">
    <property type="interactions" value="739"/>
</dbReference>
<reference evidence="18" key="1">
    <citation type="submission" date="2025-08" db="UniProtKB">
        <authorList>
            <consortium name="RefSeq"/>
        </authorList>
    </citation>
    <scope>IDENTIFICATION</scope>
    <source>
        <tissue evidence="18">Tentacle</tissue>
    </source>
</reference>
<keyword evidence="7 14" id="KW-0472">Membrane</keyword>
<dbReference type="RefSeq" id="XP_031566323.1">
    <property type="nucleotide sequence ID" value="XM_031710463.1"/>
</dbReference>
<accession>A0A6P8IIF3</accession>
<dbReference type="InterPro" id="IPR006201">
    <property type="entry name" value="Neur_channel"/>
</dbReference>
<evidence type="ECO:0000313" key="18">
    <source>
        <dbReference type="RefSeq" id="XP_031566323.1"/>
    </source>
</evidence>
<dbReference type="FunFam" id="1.20.58.390:FF:000043">
    <property type="entry name" value="AcetylCholine Receptor"/>
    <property type="match status" value="1"/>
</dbReference>
<keyword evidence="5" id="KW-0770">Synapse</keyword>
<feature type="domain" description="Neurotransmitter-gated ion-channel transmembrane" evidence="16">
    <location>
        <begin position="251"/>
        <end position="488"/>
    </location>
</feature>
<dbReference type="SUPFAM" id="SSF90112">
    <property type="entry name" value="Neurotransmitter-gated ion-channel transmembrane pore"/>
    <property type="match status" value="1"/>
</dbReference>
<feature type="transmembrane region" description="Helical" evidence="14">
    <location>
        <begin position="306"/>
        <end position="328"/>
    </location>
</feature>
<evidence type="ECO:0000256" key="8">
    <source>
        <dbReference type="ARBA" id="ARBA00023157"/>
    </source>
</evidence>
<keyword evidence="8" id="KW-1015">Disulfide bond</keyword>
<dbReference type="InterPro" id="IPR036734">
    <property type="entry name" value="Neur_chan_lig-bd_sf"/>
</dbReference>
<dbReference type="GO" id="GO:0022848">
    <property type="term" value="F:acetylcholine-gated monoatomic cation-selective channel activity"/>
    <property type="evidence" value="ECO:0007669"/>
    <property type="project" value="InterPro"/>
</dbReference>
<comment type="subcellular location">
    <subcellularLocation>
        <location evidence="13">Synaptic cell membrane</location>
        <topology evidence="13">Multi-pass membrane protein</topology>
    </subcellularLocation>
</comment>
<keyword evidence="1 14" id="KW-0813">Transport</keyword>
<keyword evidence="3 14" id="KW-0812">Transmembrane</keyword>